<dbReference type="PANTHER" id="PTHR44757">
    <property type="entry name" value="DIGUANYLATE CYCLASE DGCP"/>
    <property type="match status" value="1"/>
</dbReference>
<dbReference type="PROSITE" id="PS50112">
    <property type="entry name" value="PAS"/>
    <property type="match status" value="1"/>
</dbReference>
<dbReference type="SMART" id="SM00267">
    <property type="entry name" value="GGDEF"/>
    <property type="match status" value="1"/>
</dbReference>
<dbReference type="SUPFAM" id="SSF55073">
    <property type="entry name" value="Nucleotide cyclase"/>
    <property type="match status" value="1"/>
</dbReference>
<feature type="domain" description="PAS" evidence="1">
    <location>
        <begin position="52"/>
        <end position="108"/>
    </location>
</feature>
<feature type="domain" description="GGDEF" evidence="3">
    <location>
        <begin position="211"/>
        <end position="344"/>
    </location>
</feature>
<dbReference type="SUPFAM" id="SSF141868">
    <property type="entry name" value="EAL domain-like"/>
    <property type="match status" value="1"/>
</dbReference>
<feature type="domain" description="EAL" evidence="2">
    <location>
        <begin position="353"/>
        <end position="607"/>
    </location>
</feature>
<name>A0ABV8XHQ8_9GAMM</name>
<accession>A0ABV8XHQ8</accession>
<gene>
    <name evidence="4" type="ORF">ACFO0E_09030</name>
</gene>
<dbReference type="SUPFAM" id="SSF55785">
    <property type="entry name" value="PYP-like sensor domain (PAS domain)"/>
    <property type="match status" value="1"/>
</dbReference>
<dbReference type="SMART" id="SM00091">
    <property type="entry name" value="PAS"/>
    <property type="match status" value="1"/>
</dbReference>
<dbReference type="InterPro" id="IPR035965">
    <property type="entry name" value="PAS-like_dom_sf"/>
</dbReference>
<keyword evidence="5" id="KW-1185">Reference proteome</keyword>
<dbReference type="CDD" id="cd01949">
    <property type="entry name" value="GGDEF"/>
    <property type="match status" value="1"/>
</dbReference>
<dbReference type="InterPro" id="IPR001633">
    <property type="entry name" value="EAL_dom"/>
</dbReference>
<dbReference type="RefSeq" id="WP_378111821.1">
    <property type="nucleotide sequence ID" value="NZ_JAKGAK010000011.1"/>
</dbReference>
<dbReference type="CDD" id="cd00130">
    <property type="entry name" value="PAS"/>
    <property type="match status" value="1"/>
</dbReference>
<dbReference type="CDD" id="cd01948">
    <property type="entry name" value="EAL"/>
    <property type="match status" value="1"/>
</dbReference>
<dbReference type="InterPro" id="IPR000014">
    <property type="entry name" value="PAS"/>
</dbReference>
<organism evidence="4 5">
    <name type="scientific">Chromohalobacter beijerinckii</name>
    <dbReference type="NCBI Taxonomy" id="86179"/>
    <lineage>
        <taxon>Bacteria</taxon>
        <taxon>Pseudomonadati</taxon>
        <taxon>Pseudomonadota</taxon>
        <taxon>Gammaproteobacteria</taxon>
        <taxon>Oceanospirillales</taxon>
        <taxon>Halomonadaceae</taxon>
        <taxon>Chromohalobacter</taxon>
    </lineage>
</organism>
<comment type="caution">
    <text evidence="4">The sequence shown here is derived from an EMBL/GenBank/DDBJ whole genome shotgun (WGS) entry which is preliminary data.</text>
</comment>
<dbReference type="InterPro" id="IPR043128">
    <property type="entry name" value="Rev_trsase/Diguanyl_cyclase"/>
</dbReference>
<evidence type="ECO:0000313" key="4">
    <source>
        <dbReference type="EMBL" id="MFC4416552.1"/>
    </source>
</evidence>
<dbReference type="Pfam" id="PF00563">
    <property type="entry name" value="EAL"/>
    <property type="match status" value="1"/>
</dbReference>
<dbReference type="Proteomes" id="UP001596015">
    <property type="component" value="Unassembled WGS sequence"/>
</dbReference>
<dbReference type="SMART" id="SM00052">
    <property type="entry name" value="EAL"/>
    <property type="match status" value="1"/>
</dbReference>
<dbReference type="EMBL" id="JBHSEO010000052">
    <property type="protein sequence ID" value="MFC4416552.1"/>
    <property type="molecule type" value="Genomic_DNA"/>
</dbReference>
<dbReference type="Pfam" id="PF08447">
    <property type="entry name" value="PAS_3"/>
    <property type="match status" value="1"/>
</dbReference>
<evidence type="ECO:0000259" key="3">
    <source>
        <dbReference type="PROSITE" id="PS50887"/>
    </source>
</evidence>
<evidence type="ECO:0000259" key="1">
    <source>
        <dbReference type="PROSITE" id="PS50112"/>
    </source>
</evidence>
<dbReference type="PANTHER" id="PTHR44757:SF2">
    <property type="entry name" value="BIOFILM ARCHITECTURE MAINTENANCE PROTEIN MBAA"/>
    <property type="match status" value="1"/>
</dbReference>
<evidence type="ECO:0000313" key="5">
    <source>
        <dbReference type="Proteomes" id="UP001596015"/>
    </source>
</evidence>
<dbReference type="InterPro" id="IPR000160">
    <property type="entry name" value="GGDEF_dom"/>
</dbReference>
<reference evidence="5" key="1">
    <citation type="journal article" date="2019" name="Int. J. Syst. Evol. Microbiol.">
        <title>The Global Catalogue of Microorganisms (GCM) 10K type strain sequencing project: providing services to taxonomists for standard genome sequencing and annotation.</title>
        <authorList>
            <consortium name="The Broad Institute Genomics Platform"/>
            <consortium name="The Broad Institute Genome Sequencing Center for Infectious Disease"/>
            <person name="Wu L."/>
            <person name="Ma J."/>
        </authorList>
    </citation>
    <scope>NUCLEOTIDE SEQUENCE [LARGE SCALE GENOMIC DNA]</scope>
    <source>
        <strain evidence="5">CCUG 49679</strain>
    </source>
</reference>
<dbReference type="Gene3D" id="3.20.20.450">
    <property type="entry name" value="EAL domain"/>
    <property type="match status" value="1"/>
</dbReference>
<dbReference type="InterPro" id="IPR013655">
    <property type="entry name" value="PAS_fold_3"/>
</dbReference>
<dbReference type="NCBIfam" id="TIGR00254">
    <property type="entry name" value="GGDEF"/>
    <property type="match status" value="1"/>
</dbReference>
<dbReference type="PROSITE" id="PS50883">
    <property type="entry name" value="EAL"/>
    <property type="match status" value="1"/>
</dbReference>
<dbReference type="InterPro" id="IPR052155">
    <property type="entry name" value="Biofilm_reg_signaling"/>
</dbReference>
<dbReference type="InterPro" id="IPR029787">
    <property type="entry name" value="Nucleotide_cyclase"/>
</dbReference>
<dbReference type="NCBIfam" id="TIGR00229">
    <property type="entry name" value="sensory_box"/>
    <property type="match status" value="1"/>
</dbReference>
<protein>
    <submittedName>
        <fullName evidence="4">Bifunctional diguanylate cyclase/phosphodiesterase</fullName>
    </submittedName>
</protein>
<sequence length="615" mass="70360">MGGYDVVFRRWLILRCHKLARRWQQLRARWSEAQSDSVQDDIELLRRQYLESEQRFRALLESLPRVAVQGYDRERRVIYWNEASTRLYGYGAAEAQGQSLEELIIPESMRESVIQAHRAWVREGVNIPAEELELQHKSGEPVSVFSHHVMLGEHTENPLMFCVDVDLSAQKRAYRELDFATRFDALTRLPNRQTFEVQLDEAIVDCRRQSAGMMLVYLDIDDFVAINDALSYEQGDRLLVELARRLHRVTEASDIMSRLSGDEFVIAFPMCQRKEMLLQLVHKVQEVLHSPFLLDGSRHQVTACLGISLYPDNGKTASELIRNADVAKNRAKLDGRGSVWFFDQQLHDQLLYQHRLVDRLAKALDSGELSLHYQPQVSAASGRIENLEALLRWQPADGPPVSPAEFIPLAERSDLIHRLSDWVMETACQQRVLWRDAGLAIGRIDINFSGRQMSRPDVFQRFEDCLARHGLGPRDIGLELTENVLIEADDHILEGLRRLHDLGFRIAIDDFGTGYSSLSYLKHFPVTALKIDRAFVRDAPDQPKDRAIMEAAIFIGHRLGLEVVAEGVENREQLALVREMRCDLVQGFYFFRPMPALEMERVLGSLVTGHPSGSG</sequence>
<evidence type="ECO:0000259" key="2">
    <source>
        <dbReference type="PROSITE" id="PS50883"/>
    </source>
</evidence>
<proteinExistence type="predicted"/>
<dbReference type="Gene3D" id="3.30.70.270">
    <property type="match status" value="1"/>
</dbReference>
<dbReference type="Gene3D" id="3.30.450.20">
    <property type="entry name" value="PAS domain"/>
    <property type="match status" value="1"/>
</dbReference>
<dbReference type="InterPro" id="IPR035919">
    <property type="entry name" value="EAL_sf"/>
</dbReference>
<dbReference type="Pfam" id="PF00990">
    <property type="entry name" value="GGDEF"/>
    <property type="match status" value="1"/>
</dbReference>
<dbReference type="PROSITE" id="PS50887">
    <property type="entry name" value="GGDEF"/>
    <property type="match status" value="1"/>
</dbReference>